<accession>X0ZQG3</accession>
<reference evidence="1" key="1">
    <citation type="journal article" date="2014" name="Front. Microbiol.">
        <title>High frequency of phylogenetically diverse reductive dehalogenase-homologous genes in deep subseafloor sedimentary metagenomes.</title>
        <authorList>
            <person name="Kawai M."/>
            <person name="Futagami T."/>
            <person name="Toyoda A."/>
            <person name="Takaki Y."/>
            <person name="Nishi S."/>
            <person name="Hori S."/>
            <person name="Arai W."/>
            <person name="Tsubouchi T."/>
            <person name="Morono Y."/>
            <person name="Uchiyama I."/>
            <person name="Ito T."/>
            <person name="Fujiyama A."/>
            <person name="Inagaki F."/>
            <person name="Takami H."/>
        </authorList>
    </citation>
    <scope>NUCLEOTIDE SEQUENCE</scope>
    <source>
        <strain evidence="1">Expedition CK06-06</strain>
    </source>
</reference>
<evidence type="ECO:0000313" key="1">
    <source>
        <dbReference type="EMBL" id="GAG71594.1"/>
    </source>
</evidence>
<proteinExistence type="predicted"/>
<comment type="caution">
    <text evidence="1">The sequence shown here is derived from an EMBL/GenBank/DDBJ whole genome shotgun (WGS) entry which is preliminary data.</text>
</comment>
<feature type="non-terminal residue" evidence="1">
    <location>
        <position position="1"/>
    </location>
</feature>
<gene>
    <name evidence="1" type="ORF">S01H4_05521</name>
</gene>
<name>X0ZQG3_9ZZZZ</name>
<dbReference type="AlphaFoldDB" id="X0ZQG3"/>
<protein>
    <submittedName>
        <fullName evidence="1">Uncharacterized protein</fullName>
    </submittedName>
</protein>
<dbReference type="EMBL" id="BART01001611">
    <property type="protein sequence ID" value="GAG71594.1"/>
    <property type="molecule type" value="Genomic_DNA"/>
</dbReference>
<organism evidence="1">
    <name type="scientific">marine sediment metagenome</name>
    <dbReference type="NCBI Taxonomy" id="412755"/>
    <lineage>
        <taxon>unclassified sequences</taxon>
        <taxon>metagenomes</taxon>
        <taxon>ecological metagenomes</taxon>
    </lineage>
</organism>
<sequence>INCQIHSKKDSDGNKNYIRRYYNNIEELISLLGQLKLK</sequence>